<reference evidence="4" key="1">
    <citation type="submission" date="2021-04" db="EMBL/GenBank/DDBJ databases">
        <title>Genome sequence of Woronichinia naegeliana from Washington state freshwater lake bloom.</title>
        <authorList>
            <person name="Dreher T.W."/>
        </authorList>
    </citation>
    <scope>NUCLEOTIDE SEQUENCE</scope>
    <source>
        <strain evidence="4">WA131</strain>
    </source>
</reference>
<dbReference type="Pfam" id="PF13458">
    <property type="entry name" value="Peripla_BP_6"/>
    <property type="match status" value="1"/>
</dbReference>
<organism evidence="4">
    <name type="scientific">Woronichinia naegeliana WA131</name>
    <dbReference type="NCBI Taxonomy" id="2824559"/>
    <lineage>
        <taxon>Bacteria</taxon>
        <taxon>Bacillati</taxon>
        <taxon>Cyanobacteriota</taxon>
        <taxon>Cyanophyceae</taxon>
        <taxon>Synechococcales</taxon>
        <taxon>Coelosphaeriaceae</taxon>
        <taxon>Woronichinia</taxon>
    </lineage>
</organism>
<gene>
    <name evidence="4" type="ORF">KA717_03620</name>
</gene>
<evidence type="ECO:0000313" key="4">
    <source>
        <dbReference type="EMBL" id="UXE62005.1"/>
    </source>
</evidence>
<evidence type="ECO:0000256" key="2">
    <source>
        <dbReference type="ARBA" id="ARBA00022729"/>
    </source>
</evidence>
<dbReference type="CDD" id="cd06268">
    <property type="entry name" value="PBP1_ABC_transporter_LIVBP-like"/>
    <property type="match status" value="1"/>
</dbReference>
<comment type="similarity">
    <text evidence="1">Belongs to the leucine-binding protein family.</text>
</comment>
<keyword evidence="2" id="KW-0732">Signal</keyword>
<feature type="domain" description="Leucine-binding protein" evidence="3">
    <location>
        <begin position="20"/>
        <end position="326"/>
    </location>
</feature>
<dbReference type="InterPro" id="IPR028081">
    <property type="entry name" value="Leu-bd"/>
</dbReference>
<dbReference type="Proteomes" id="UP001065613">
    <property type="component" value="Chromosome"/>
</dbReference>
<name>A0A977PY02_9CYAN</name>
<proteinExistence type="inferred from homology"/>
<accession>A0A977PY02</accession>
<dbReference type="Gene3D" id="3.40.50.2300">
    <property type="match status" value="2"/>
</dbReference>
<evidence type="ECO:0000256" key="1">
    <source>
        <dbReference type="ARBA" id="ARBA00010062"/>
    </source>
</evidence>
<evidence type="ECO:0000259" key="3">
    <source>
        <dbReference type="Pfam" id="PF13458"/>
    </source>
</evidence>
<sequence>MQGNYDHIGVSVPIGSNREIAEEILRGVATFQDKLNTQKMGRDRRSLVIEIANDDNNPAIAQEIAKYFVKETAIQAVIGHNASDASVAAAPIYQKGGLVMLSPTSFSDRLITLGDHIFRMVPLSSLTDKLANYIVKTTPKARVTSCFDGEAIDNASFATRVASKLIDEKISYINIPCNFSDPQFKADQKINEIINQGIDTLILAPHVDRIEKALEMAKANQGRLTLFGSSTLLTGLTLKGGQAVNNLVLVVPWYKDQSDAFSQELAKKWGSTRNWRTILSYDATVTIATALSINPTRNGIAQVLRRQDFKGKGVTGDIQFLPSGDRIPSPTTGDFVQVQLNEKNHQFFPIDFPP</sequence>
<protein>
    <submittedName>
        <fullName evidence="4">ABC transporter substrate-binding protein</fullName>
    </submittedName>
</protein>
<dbReference type="EMBL" id="CP073041">
    <property type="protein sequence ID" value="UXE62005.1"/>
    <property type="molecule type" value="Genomic_DNA"/>
</dbReference>
<dbReference type="SUPFAM" id="SSF53822">
    <property type="entry name" value="Periplasmic binding protein-like I"/>
    <property type="match status" value="1"/>
</dbReference>
<dbReference type="InterPro" id="IPR051010">
    <property type="entry name" value="BCAA_transport"/>
</dbReference>
<dbReference type="InterPro" id="IPR028082">
    <property type="entry name" value="Peripla_BP_I"/>
</dbReference>
<dbReference type="PANTHER" id="PTHR30483">
    <property type="entry name" value="LEUCINE-SPECIFIC-BINDING PROTEIN"/>
    <property type="match status" value="1"/>
</dbReference>
<dbReference type="KEGG" id="wna:KA717_03620"/>
<dbReference type="AlphaFoldDB" id="A0A977PY02"/>
<dbReference type="PANTHER" id="PTHR30483:SF6">
    <property type="entry name" value="PERIPLASMIC BINDING PROTEIN OF ABC TRANSPORTER FOR NATURAL AMINO ACIDS"/>
    <property type="match status" value="1"/>
</dbReference>